<reference evidence="4 5" key="1">
    <citation type="submission" date="2022-01" db="EMBL/GenBank/DDBJ databases">
        <title>A chromosomal length assembly of Cordylochernes scorpioides.</title>
        <authorList>
            <person name="Zeh D."/>
            <person name="Zeh J."/>
        </authorList>
    </citation>
    <scope>NUCLEOTIDE SEQUENCE [LARGE SCALE GENOMIC DNA]</scope>
    <source>
        <strain evidence="4">IN4F17</strain>
        <tissue evidence="4">Whole Body</tissue>
    </source>
</reference>
<evidence type="ECO:0000256" key="2">
    <source>
        <dbReference type="ARBA" id="ARBA00023292"/>
    </source>
</evidence>
<organism evidence="4 5">
    <name type="scientific">Cordylochernes scorpioides</name>
    <dbReference type="NCBI Taxonomy" id="51811"/>
    <lineage>
        <taxon>Eukaryota</taxon>
        <taxon>Metazoa</taxon>
        <taxon>Ecdysozoa</taxon>
        <taxon>Arthropoda</taxon>
        <taxon>Chelicerata</taxon>
        <taxon>Arachnida</taxon>
        <taxon>Pseudoscorpiones</taxon>
        <taxon>Cheliferoidea</taxon>
        <taxon>Chernetidae</taxon>
        <taxon>Cordylochernes</taxon>
    </lineage>
</organism>
<protein>
    <submittedName>
        <fullName evidence="4">LAMC3</fullName>
    </submittedName>
</protein>
<dbReference type="Gene3D" id="2.60.120.260">
    <property type="entry name" value="Galactose-binding domain-like"/>
    <property type="match status" value="1"/>
</dbReference>
<accession>A0ABY6K2X6</accession>
<evidence type="ECO:0000313" key="4">
    <source>
        <dbReference type="EMBL" id="UYV62233.1"/>
    </source>
</evidence>
<dbReference type="PROSITE" id="PS51117">
    <property type="entry name" value="LAMININ_NTER"/>
    <property type="match status" value="1"/>
</dbReference>
<dbReference type="Pfam" id="PF00055">
    <property type="entry name" value="Laminin_N"/>
    <property type="match status" value="1"/>
</dbReference>
<evidence type="ECO:0000259" key="3">
    <source>
        <dbReference type="PROSITE" id="PS51117"/>
    </source>
</evidence>
<gene>
    <name evidence="4" type="ORF">LAZ67_1008326</name>
</gene>
<dbReference type="EMBL" id="CP092863">
    <property type="protein sequence ID" value="UYV62233.1"/>
    <property type="molecule type" value="Genomic_DNA"/>
</dbReference>
<evidence type="ECO:0000313" key="5">
    <source>
        <dbReference type="Proteomes" id="UP001235939"/>
    </source>
</evidence>
<proteinExistence type="predicted"/>
<keyword evidence="5" id="KW-1185">Reference proteome</keyword>
<name>A0ABY6K2X6_9ARAC</name>
<keyword evidence="1" id="KW-1015">Disulfide bond</keyword>
<dbReference type="Proteomes" id="UP001235939">
    <property type="component" value="Chromosome 01"/>
</dbReference>
<dbReference type="InterPro" id="IPR008211">
    <property type="entry name" value="Laminin_N"/>
</dbReference>
<keyword evidence="2" id="KW-0424">Laminin EGF-like domain</keyword>
<feature type="domain" description="Laminin N-terminal" evidence="3">
    <location>
        <begin position="37"/>
        <end position="128"/>
    </location>
</feature>
<evidence type="ECO:0000256" key="1">
    <source>
        <dbReference type="ARBA" id="ARBA00023157"/>
    </source>
</evidence>
<sequence length="128" mass="13949">MLGYESELYGVGLKDTEDVGLKVHGVTSVAEDHGGCGTGWCEPPFTNAAHGAIPESDSSCDAEFCDVDGCRNCLEEPHPVEHLVDVDTRESNTWWQSGTLYDGVTAVNVTLNLGRFCWNITQSSYGYR</sequence>